<proteinExistence type="predicted"/>
<protein>
    <submittedName>
        <fullName evidence="1">Uncharacterized protein</fullName>
    </submittedName>
</protein>
<sequence>MGFELQYPLFLSFFLALLPFFTIAQTYRNISLGSSLTAQEDNSSWASAFGHFAFGFRKIGQDGFLLAIWFNQIPERTIVWSANGGNLAPKGSKVELTSDGFLALNDPTGKVIWNTSSAGCGVAYAAMLDSGNFVLVGQDSRPLWKSFDQPTDTILPGQVINQPGKLISRYSKTNYSSGRFQFALQD</sequence>
<gene>
    <name evidence="1" type="ORF">L6164_012685</name>
</gene>
<reference evidence="1 2" key="1">
    <citation type="journal article" date="2022" name="DNA Res.">
        <title>Chromosomal-level genome assembly of the orchid tree Bauhinia variegata (Leguminosae; Cercidoideae) supports the allotetraploid origin hypothesis of Bauhinia.</title>
        <authorList>
            <person name="Zhong Y."/>
            <person name="Chen Y."/>
            <person name="Zheng D."/>
            <person name="Pang J."/>
            <person name="Liu Y."/>
            <person name="Luo S."/>
            <person name="Meng S."/>
            <person name="Qian L."/>
            <person name="Wei D."/>
            <person name="Dai S."/>
            <person name="Zhou R."/>
        </authorList>
    </citation>
    <scope>NUCLEOTIDE SEQUENCE [LARGE SCALE GENOMIC DNA]</scope>
    <source>
        <strain evidence="1">BV-YZ2020</strain>
    </source>
</reference>
<organism evidence="1 2">
    <name type="scientific">Bauhinia variegata</name>
    <name type="common">Purple orchid tree</name>
    <name type="synonym">Phanera variegata</name>
    <dbReference type="NCBI Taxonomy" id="167791"/>
    <lineage>
        <taxon>Eukaryota</taxon>
        <taxon>Viridiplantae</taxon>
        <taxon>Streptophyta</taxon>
        <taxon>Embryophyta</taxon>
        <taxon>Tracheophyta</taxon>
        <taxon>Spermatophyta</taxon>
        <taxon>Magnoliopsida</taxon>
        <taxon>eudicotyledons</taxon>
        <taxon>Gunneridae</taxon>
        <taxon>Pentapetalae</taxon>
        <taxon>rosids</taxon>
        <taxon>fabids</taxon>
        <taxon>Fabales</taxon>
        <taxon>Fabaceae</taxon>
        <taxon>Cercidoideae</taxon>
        <taxon>Cercideae</taxon>
        <taxon>Bauhiniinae</taxon>
        <taxon>Bauhinia</taxon>
    </lineage>
</organism>
<dbReference type="Proteomes" id="UP000828941">
    <property type="component" value="Chromosome 5"/>
</dbReference>
<keyword evidence="2" id="KW-1185">Reference proteome</keyword>
<dbReference type="EMBL" id="CM039430">
    <property type="protein sequence ID" value="KAI4345577.1"/>
    <property type="molecule type" value="Genomic_DNA"/>
</dbReference>
<evidence type="ECO:0000313" key="2">
    <source>
        <dbReference type="Proteomes" id="UP000828941"/>
    </source>
</evidence>
<evidence type="ECO:0000313" key="1">
    <source>
        <dbReference type="EMBL" id="KAI4345577.1"/>
    </source>
</evidence>
<name>A0ACB9PAR8_BAUVA</name>
<accession>A0ACB9PAR8</accession>
<comment type="caution">
    <text evidence="1">The sequence shown here is derived from an EMBL/GenBank/DDBJ whole genome shotgun (WGS) entry which is preliminary data.</text>
</comment>